<proteinExistence type="predicted"/>
<dbReference type="PANTHER" id="PTHR33223:SF11">
    <property type="entry name" value="ELEMENT PROTEIN, PUTATIVE-RELATED"/>
    <property type="match status" value="1"/>
</dbReference>
<dbReference type="Pfam" id="PF03732">
    <property type="entry name" value="Retrotrans_gag"/>
    <property type="match status" value="1"/>
</dbReference>
<sequence>MRTRRSYFPPTSMIPRRSRKQTTNVVKPEFRTIVEMADNRTIAQMLQAPIEGYEEANVVPQINANNFELKQTLINLVQSNQFTGRQDPHNHLCFFNKVTSTFRHPEVPITTIKLLLFSFSLEGEARIWIDKEPPRSILTWEDLVSKFINQFFPPSKTTYLRNEIINFLQKPNETFNEAWERFKDLLRQCPHHGFSELHQLDTFYIALNPNDQDALDSAAGGNFLDKIPSECLSITESKSNVRYSRSRTTDSRANTNAPLSSSLPSNSFDLQQIAASLEDKLDIRMNRFEKSLNDMKNSFITPTSPIKAIEEVCVTCGANHSYNQCSLTSGNDFP</sequence>
<evidence type="ECO:0000256" key="1">
    <source>
        <dbReference type="SAM" id="MobiDB-lite"/>
    </source>
</evidence>
<protein>
    <submittedName>
        <fullName evidence="3">Reverse transcriptase domain-containing protein</fullName>
    </submittedName>
</protein>
<keyword evidence="3" id="KW-0695">RNA-directed DNA polymerase</keyword>
<name>A0A6L2N7Y3_TANCI</name>
<keyword evidence="3" id="KW-0808">Transferase</keyword>
<keyword evidence="3" id="KW-0548">Nucleotidyltransferase</keyword>
<dbReference type="EMBL" id="BKCJ010008454">
    <property type="protein sequence ID" value="GEU82308.1"/>
    <property type="molecule type" value="Genomic_DNA"/>
</dbReference>
<dbReference type="AlphaFoldDB" id="A0A6L2N7Y3"/>
<gene>
    <name evidence="3" type="ORF">Tci_054286</name>
</gene>
<accession>A0A6L2N7Y3</accession>
<feature type="non-terminal residue" evidence="3">
    <location>
        <position position="334"/>
    </location>
</feature>
<organism evidence="3">
    <name type="scientific">Tanacetum cinerariifolium</name>
    <name type="common">Dalmatian daisy</name>
    <name type="synonym">Chrysanthemum cinerariifolium</name>
    <dbReference type="NCBI Taxonomy" id="118510"/>
    <lineage>
        <taxon>Eukaryota</taxon>
        <taxon>Viridiplantae</taxon>
        <taxon>Streptophyta</taxon>
        <taxon>Embryophyta</taxon>
        <taxon>Tracheophyta</taxon>
        <taxon>Spermatophyta</taxon>
        <taxon>Magnoliopsida</taxon>
        <taxon>eudicotyledons</taxon>
        <taxon>Gunneridae</taxon>
        <taxon>Pentapetalae</taxon>
        <taxon>asterids</taxon>
        <taxon>campanulids</taxon>
        <taxon>Asterales</taxon>
        <taxon>Asteraceae</taxon>
        <taxon>Asteroideae</taxon>
        <taxon>Anthemideae</taxon>
        <taxon>Anthemidinae</taxon>
        <taxon>Tanacetum</taxon>
    </lineage>
</organism>
<feature type="domain" description="Retrotransposon gag" evidence="2">
    <location>
        <begin position="116"/>
        <end position="208"/>
    </location>
</feature>
<feature type="region of interest" description="Disordered" evidence="1">
    <location>
        <begin position="1"/>
        <end position="22"/>
    </location>
</feature>
<dbReference type="InterPro" id="IPR005162">
    <property type="entry name" value="Retrotrans_gag_dom"/>
</dbReference>
<comment type="caution">
    <text evidence="3">The sequence shown here is derived from an EMBL/GenBank/DDBJ whole genome shotgun (WGS) entry which is preliminary data.</text>
</comment>
<evidence type="ECO:0000313" key="3">
    <source>
        <dbReference type="EMBL" id="GEU82308.1"/>
    </source>
</evidence>
<evidence type="ECO:0000259" key="2">
    <source>
        <dbReference type="Pfam" id="PF03732"/>
    </source>
</evidence>
<dbReference type="PANTHER" id="PTHR33223">
    <property type="entry name" value="CCHC-TYPE DOMAIN-CONTAINING PROTEIN"/>
    <property type="match status" value="1"/>
</dbReference>
<reference evidence="3" key="1">
    <citation type="journal article" date="2019" name="Sci. Rep.">
        <title>Draft genome of Tanacetum cinerariifolium, the natural source of mosquito coil.</title>
        <authorList>
            <person name="Yamashiro T."/>
            <person name="Shiraishi A."/>
            <person name="Satake H."/>
            <person name="Nakayama K."/>
        </authorList>
    </citation>
    <scope>NUCLEOTIDE SEQUENCE</scope>
</reference>
<dbReference type="GO" id="GO:0003964">
    <property type="term" value="F:RNA-directed DNA polymerase activity"/>
    <property type="evidence" value="ECO:0007669"/>
    <property type="project" value="UniProtKB-KW"/>
</dbReference>